<dbReference type="EMBL" id="JANVFS010000042">
    <property type="protein sequence ID" value="KAJ4467124.1"/>
    <property type="molecule type" value="Genomic_DNA"/>
</dbReference>
<comment type="caution">
    <text evidence="4">The sequence shown here is derived from an EMBL/GenBank/DDBJ whole genome shotgun (WGS) entry which is preliminary data.</text>
</comment>
<dbReference type="InterPro" id="IPR002639">
    <property type="entry name" value="UreF"/>
</dbReference>
<dbReference type="Pfam" id="PF01730">
    <property type="entry name" value="UreF"/>
    <property type="match status" value="1"/>
</dbReference>
<dbReference type="Proteomes" id="UP001150238">
    <property type="component" value="Unassembled WGS sequence"/>
</dbReference>
<proteinExistence type="inferred from homology"/>
<evidence type="ECO:0000256" key="2">
    <source>
        <dbReference type="ARBA" id="ARBA00023186"/>
    </source>
</evidence>
<keyword evidence="1" id="KW-0996">Nickel insertion</keyword>
<organism evidence="4 5">
    <name type="scientific">Lentinula lateritia</name>
    <dbReference type="NCBI Taxonomy" id="40482"/>
    <lineage>
        <taxon>Eukaryota</taxon>
        <taxon>Fungi</taxon>
        <taxon>Dikarya</taxon>
        <taxon>Basidiomycota</taxon>
        <taxon>Agaricomycotina</taxon>
        <taxon>Agaricomycetes</taxon>
        <taxon>Agaricomycetidae</taxon>
        <taxon>Agaricales</taxon>
        <taxon>Marasmiineae</taxon>
        <taxon>Omphalotaceae</taxon>
        <taxon>Lentinula</taxon>
    </lineage>
</organism>
<reference evidence="4" key="2">
    <citation type="journal article" date="2023" name="Proc. Natl. Acad. Sci. U.S.A.">
        <title>A global phylogenomic analysis of the shiitake genus Lentinula.</title>
        <authorList>
            <person name="Sierra-Patev S."/>
            <person name="Min B."/>
            <person name="Naranjo-Ortiz M."/>
            <person name="Looney B."/>
            <person name="Konkel Z."/>
            <person name="Slot J.C."/>
            <person name="Sakamoto Y."/>
            <person name="Steenwyk J.L."/>
            <person name="Rokas A."/>
            <person name="Carro J."/>
            <person name="Camarero S."/>
            <person name="Ferreira P."/>
            <person name="Molpeceres G."/>
            <person name="Ruiz-Duenas F.J."/>
            <person name="Serrano A."/>
            <person name="Henrissat B."/>
            <person name="Drula E."/>
            <person name="Hughes K.W."/>
            <person name="Mata J.L."/>
            <person name="Ishikawa N.K."/>
            <person name="Vargas-Isla R."/>
            <person name="Ushijima S."/>
            <person name="Smith C.A."/>
            <person name="Donoghue J."/>
            <person name="Ahrendt S."/>
            <person name="Andreopoulos W."/>
            <person name="He G."/>
            <person name="LaButti K."/>
            <person name="Lipzen A."/>
            <person name="Ng V."/>
            <person name="Riley R."/>
            <person name="Sandor L."/>
            <person name="Barry K."/>
            <person name="Martinez A.T."/>
            <person name="Xiao Y."/>
            <person name="Gibbons J.G."/>
            <person name="Terashima K."/>
            <person name="Grigoriev I.V."/>
            <person name="Hibbett D."/>
        </authorList>
    </citation>
    <scope>NUCLEOTIDE SEQUENCE</scope>
    <source>
        <strain evidence="4">Sp2 HRB7682 ss15</strain>
    </source>
</reference>
<accession>A0A9W8ZV32</accession>
<protein>
    <submittedName>
        <fullName evidence="4">Uncharacterized protein</fullName>
    </submittedName>
</protein>
<reference evidence="4" key="1">
    <citation type="submission" date="2022-08" db="EMBL/GenBank/DDBJ databases">
        <authorList>
            <consortium name="DOE Joint Genome Institute"/>
            <person name="Min B."/>
            <person name="Riley R."/>
            <person name="Sierra-Patev S."/>
            <person name="Naranjo-Ortiz M."/>
            <person name="Looney B."/>
            <person name="Konkel Z."/>
            <person name="Slot J.C."/>
            <person name="Sakamoto Y."/>
            <person name="Steenwyk J.L."/>
            <person name="Rokas A."/>
            <person name="Carro J."/>
            <person name="Camarero S."/>
            <person name="Ferreira P."/>
            <person name="Molpeceres G."/>
            <person name="Ruiz-Duenas F.J."/>
            <person name="Serrano A."/>
            <person name="Henrissat B."/>
            <person name="Drula E."/>
            <person name="Hughes K.W."/>
            <person name="Mata J.L."/>
            <person name="Ishikawa N.K."/>
            <person name="Vargas-Isla R."/>
            <person name="Ushijima S."/>
            <person name="Smith C.A."/>
            <person name="Ahrendt S."/>
            <person name="Andreopoulos W."/>
            <person name="He G."/>
            <person name="Labutti K."/>
            <person name="Lipzen A."/>
            <person name="Ng V."/>
            <person name="Sandor L."/>
            <person name="Barry K."/>
            <person name="Martinez A.T."/>
            <person name="Xiao Y."/>
            <person name="Gibbons J.G."/>
            <person name="Terashima K."/>
            <person name="Hibbett D.S."/>
            <person name="Grigoriev I.V."/>
        </authorList>
    </citation>
    <scope>NUCLEOTIDE SEQUENCE</scope>
    <source>
        <strain evidence="4">Sp2 HRB7682 ss15</strain>
    </source>
</reference>
<evidence type="ECO:0000256" key="3">
    <source>
        <dbReference type="ARBA" id="ARBA00046339"/>
    </source>
</evidence>
<dbReference type="AlphaFoldDB" id="A0A9W8ZV32"/>
<evidence type="ECO:0000313" key="5">
    <source>
        <dbReference type="Proteomes" id="UP001150238"/>
    </source>
</evidence>
<name>A0A9W8ZV32_9AGAR</name>
<sequence length="152" mass="16320">DGRGPNVHTSYLSCSPSAIFPQAFLSPPPVLSPYIKHGFVGTSNGTDRTTTFMSDSISSYARSALPSVFDAHRVVQGATIREDVDDGGHLEGYLRKIQELDELYNVMPSNHVTMCASKSQGVALLTLYTKGFSIPSSSTSTSTMTVQDPRAS</sequence>
<comment type="similarity">
    <text evidence="3">Belongs to the UreF family.</text>
</comment>
<feature type="non-terminal residue" evidence="4">
    <location>
        <position position="1"/>
    </location>
</feature>
<dbReference type="InterPro" id="IPR038277">
    <property type="entry name" value="UreF_sf"/>
</dbReference>
<evidence type="ECO:0000256" key="1">
    <source>
        <dbReference type="ARBA" id="ARBA00022988"/>
    </source>
</evidence>
<evidence type="ECO:0000313" key="4">
    <source>
        <dbReference type="EMBL" id="KAJ4467124.1"/>
    </source>
</evidence>
<dbReference type="Gene3D" id="1.10.4190.10">
    <property type="entry name" value="Urease accessory protein UreF"/>
    <property type="match status" value="1"/>
</dbReference>
<dbReference type="GO" id="GO:0016151">
    <property type="term" value="F:nickel cation binding"/>
    <property type="evidence" value="ECO:0007669"/>
    <property type="project" value="InterPro"/>
</dbReference>
<keyword evidence="2" id="KW-0143">Chaperone</keyword>
<gene>
    <name evidence="4" type="ORF">C8J55DRAFT_586921</name>
</gene>
<dbReference type="PANTHER" id="PTHR33620">
    <property type="entry name" value="UREASE ACCESSORY PROTEIN F"/>
    <property type="match status" value="1"/>
</dbReference>
<dbReference type="PANTHER" id="PTHR33620:SF1">
    <property type="entry name" value="UREASE ACCESSORY PROTEIN F"/>
    <property type="match status" value="1"/>
</dbReference>